<dbReference type="AlphaFoldDB" id="A0A420WPH2"/>
<gene>
    <name evidence="5" type="ORF">BCL74_0650</name>
</gene>
<dbReference type="PANTHER" id="PTHR30469:SF15">
    <property type="entry name" value="HLYD FAMILY OF SECRETION PROTEINS"/>
    <property type="match status" value="1"/>
</dbReference>
<dbReference type="SUPFAM" id="SSF111369">
    <property type="entry name" value="HlyD-like secretion proteins"/>
    <property type="match status" value="1"/>
</dbReference>
<dbReference type="InterPro" id="IPR058627">
    <property type="entry name" value="MdtA-like_C"/>
</dbReference>
<proteinExistence type="inferred from homology"/>
<dbReference type="Proteomes" id="UP000277424">
    <property type="component" value="Unassembled WGS sequence"/>
</dbReference>
<dbReference type="Pfam" id="PF25954">
    <property type="entry name" value="Beta-barrel_RND_2"/>
    <property type="match status" value="1"/>
</dbReference>
<dbReference type="EMBL" id="RBIG01000001">
    <property type="protein sequence ID" value="RKQ72880.1"/>
    <property type="molecule type" value="Genomic_DNA"/>
</dbReference>
<evidence type="ECO:0000259" key="4">
    <source>
        <dbReference type="Pfam" id="PF25967"/>
    </source>
</evidence>
<comment type="caution">
    <text evidence="5">The sequence shown here is derived from an EMBL/GenBank/DDBJ whole genome shotgun (WGS) entry which is preliminary data.</text>
</comment>
<sequence length="339" mass="36661">MPQALAQDAIVTTARVTVEPIVETVPLTGTVTAPRHSALSVAVAGLVTAVHADIGDRVEAGAVLLEMDTELEHLTLDRLAAATRAARAAYDEARRQLRVGEALVQRRGIPENEVEARAAAVRIAKAEMERLQAEEAFQLARLARHRLVAPYAGIVSRRMANVGEWLTPGTAVLEMVDAGRLFLDVRVPQEVFPRIAPDMQATVRFDALPDKNIVGSVQALIPVSDPESRAAIMRVVFDAASHRVVPGMSAQAILRLDTGTRDIIVPRDALVRFPDGRVAVWIVERTNGEIRVSERLIRPGITVNGSIQVLSGLEAGMEIVTRGNESLREGQAVTIRSDS</sequence>
<keyword evidence="2" id="KW-0175">Coiled coil</keyword>
<feature type="domain" description="CusB-like beta-barrel" evidence="3">
    <location>
        <begin position="183"/>
        <end position="254"/>
    </location>
</feature>
<evidence type="ECO:0000259" key="3">
    <source>
        <dbReference type="Pfam" id="PF25954"/>
    </source>
</evidence>
<feature type="coiled-coil region" evidence="2">
    <location>
        <begin position="76"/>
        <end position="134"/>
    </location>
</feature>
<dbReference type="OrthoDB" id="9813967at2"/>
<dbReference type="PANTHER" id="PTHR30469">
    <property type="entry name" value="MULTIDRUG RESISTANCE PROTEIN MDTA"/>
    <property type="match status" value="1"/>
</dbReference>
<dbReference type="RefSeq" id="WP_121217522.1">
    <property type="nucleotide sequence ID" value="NZ_RBIG01000001.1"/>
</dbReference>
<dbReference type="NCBIfam" id="TIGR01730">
    <property type="entry name" value="RND_mfp"/>
    <property type="match status" value="1"/>
</dbReference>
<dbReference type="GO" id="GO:1990281">
    <property type="term" value="C:efflux pump complex"/>
    <property type="evidence" value="ECO:0007669"/>
    <property type="project" value="TreeGrafter"/>
</dbReference>
<accession>A0A420WPH2</accession>
<dbReference type="InterPro" id="IPR006143">
    <property type="entry name" value="RND_pump_MFP"/>
</dbReference>
<dbReference type="Pfam" id="PF25967">
    <property type="entry name" value="RND-MFP_C"/>
    <property type="match status" value="1"/>
</dbReference>
<dbReference type="InterPro" id="IPR058792">
    <property type="entry name" value="Beta-barrel_RND_2"/>
</dbReference>
<evidence type="ECO:0000256" key="2">
    <source>
        <dbReference type="SAM" id="Coils"/>
    </source>
</evidence>
<dbReference type="Gene3D" id="2.40.420.20">
    <property type="match status" value="1"/>
</dbReference>
<evidence type="ECO:0000313" key="5">
    <source>
        <dbReference type="EMBL" id="RKQ72880.1"/>
    </source>
</evidence>
<evidence type="ECO:0000256" key="1">
    <source>
        <dbReference type="ARBA" id="ARBA00009477"/>
    </source>
</evidence>
<dbReference type="Gene3D" id="2.40.30.170">
    <property type="match status" value="1"/>
</dbReference>
<protein>
    <submittedName>
        <fullName evidence="5">RND family efflux transporter MFP subunit</fullName>
    </submittedName>
</protein>
<feature type="domain" description="Multidrug resistance protein MdtA-like C-terminal permuted SH3" evidence="4">
    <location>
        <begin position="263"/>
        <end position="323"/>
    </location>
</feature>
<name>A0A420WPH2_9PROT</name>
<dbReference type="Gene3D" id="1.10.287.470">
    <property type="entry name" value="Helix hairpin bin"/>
    <property type="match status" value="1"/>
</dbReference>
<dbReference type="GO" id="GO:0015562">
    <property type="term" value="F:efflux transmembrane transporter activity"/>
    <property type="evidence" value="ECO:0007669"/>
    <property type="project" value="TreeGrafter"/>
</dbReference>
<dbReference type="Gene3D" id="2.40.50.100">
    <property type="match status" value="1"/>
</dbReference>
<evidence type="ECO:0000313" key="6">
    <source>
        <dbReference type="Proteomes" id="UP000277424"/>
    </source>
</evidence>
<comment type="similarity">
    <text evidence="1">Belongs to the membrane fusion protein (MFP) (TC 8.A.1) family.</text>
</comment>
<organism evidence="5 6">
    <name type="scientific">Oceanibaculum indicum</name>
    <dbReference type="NCBI Taxonomy" id="526216"/>
    <lineage>
        <taxon>Bacteria</taxon>
        <taxon>Pseudomonadati</taxon>
        <taxon>Pseudomonadota</taxon>
        <taxon>Alphaproteobacteria</taxon>
        <taxon>Rhodospirillales</taxon>
        <taxon>Oceanibaculaceae</taxon>
        <taxon>Oceanibaculum</taxon>
    </lineage>
</organism>
<reference evidence="5 6" key="1">
    <citation type="submission" date="2018-10" db="EMBL/GenBank/DDBJ databases">
        <title>Comparative analysis of microorganisms from saline springs in Andes Mountain Range, Colombia.</title>
        <authorList>
            <person name="Rubin E."/>
        </authorList>
    </citation>
    <scope>NUCLEOTIDE SEQUENCE [LARGE SCALE GENOMIC DNA]</scope>
    <source>
        <strain evidence="5 6">USBA 36</strain>
    </source>
</reference>